<dbReference type="OrthoDB" id="9814800at2"/>
<organism evidence="2 3">
    <name type="scientific">Inquilinus limosus MP06</name>
    <dbReference type="NCBI Taxonomy" id="1398085"/>
    <lineage>
        <taxon>Bacteria</taxon>
        <taxon>Pseudomonadati</taxon>
        <taxon>Pseudomonadota</taxon>
        <taxon>Alphaproteobacteria</taxon>
        <taxon>Rhodospirillales</taxon>
        <taxon>Rhodospirillaceae</taxon>
        <taxon>Inquilinus</taxon>
    </lineage>
</organism>
<comment type="caution">
    <text evidence="2">The sequence shown here is derived from an EMBL/GenBank/DDBJ whole genome shotgun (WGS) entry which is preliminary data.</text>
</comment>
<dbReference type="SUPFAM" id="SSF48695">
    <property type="entry name" value="Multiheme cytochromes"/>
    <property type="match status" value="1"/>
</dbReference>
<dbReference type="Proteomes" id="UP000029995">
    <property type="component" value="Unassembled WGS sequence"/>
</dbReference>
<proteinExistence type="predicted"/>
<sequence>MPQIFSPAADTWFRLALVLTAFLIVAAGLLIGGTMTSSYATLVGWPQSQPVPFSHEHHVGGLGIDCRYCHTTVETSPHAGLPPTHVCMTCHSQIWTDAPMLAPVRESLASGQPIPWVRVARVPDYVFFNHSIHIARGVPCAECHGRVDRMPLTYRAEPFRMSWCLDCHRDPAPHLRPPDQVTRMDWSGWGRTDADKAYGAAAMKAFDIHPATLVACNVCHR</sequence>
<dbReference type="InterPro" id="IPR036280">
    <property type="entry name" value="Multihaem_cyt_sf"/>
</dbReference>
<dbReference type="Gene3D" id="3.90.10.10">
    <property type="entry name" value="Cytochrome C3"/>
    <property type="match status" value="2"/>
</dbReference>
<dbReference type="CDD" id="cd08168">
    <property type="entry name" value="Cytochrom_C3"/>
    <property type="match status" value="1"/>
</dbReference>
<keyword evidence="1" id="KW-0472">Membrane</keyword>
<name>A0A0A0DAM4_9PROT</name>
<accession>A0A0A0DAM4</accession>
<evidence type="ECO:0000313" key="3">
    <source>
        <dbReference type="Proteomes" id="UP000029995"/>
    </source>
</evidence>
<dbReference type="PANTHER" id="PTHR39425:SF1">
    <property type="entry name" value="CYTOCHROME C7-LIKE DOMAIN-CONTAINING PROTEIN"/>
    <property type="match status" value="1"/>
</dbReference>
<evidence type="ECO:0000256" key="1">
    <source>
        <dbReference type="SAM" id="Phobius"/>
    </source>
</evidence>
<protein>
    <submittedName>
        <fullName evidence="2">Cytochrome C</fullName>
    </submittedName>
</protein>
<feature type="transmembrane region" description="Helical" evidence="1">
    <location>
        <begin position="12"/>
        <end position="32"/>
    </location>
</feature>
<gene>
    <name evidence="2" type="ORF">P409_02660</name>
</gene>
<evidence type="ECO:0000313" key="2">
    <source>
        <dbReference type="EMBL" id="KGM35756.1"/>
    </source>
</evidence>
<dbReference type="EMBL" id="JANX01000013">
    <property type="protein sequence ID" value="KGM35756.1"/>
    <property type="molecule type" value="Genomic_DNA"/>
</dbReference>
<reference evidence="2 3" key="1">
    <citation type="submission" date="2014-01" db="EMBL/GenBank/DDBJ databases">
        <title>Genome sequence determination for a cystic fibrosis isolate, Inquilinus limosus.</title>
        <authorList>
            <person name="Pino M."/>
            <person name="Di Conza J."/>
            <person name="Gutkind G."/>
        </authorList>
    </citation>
    <scope>NUCLEOTIDE SEQUENCE [LARGE SCALE GENOMIC DNA]</scope>
    <source>
        <strain evidence="2 3">MP06</strain>
    </source>
</reference>
<keyword evidence="1" id="KW-0812">Transmembrane</keyword>
<keyword evidence="1" id="KW-1133">Transmembrane helix</keyword>
<dbReference type="PANTHER" id="PTHR39425">
    <property type="entry name" value="LIPOPROTEIN CYTOCHROME C"/>
    <property type="match status" value="1"/>
</dbReference>
<dbReference type="AlphaFoldDB" id="A0A0A0DAM4"/>
<dbReference type="RefSeq" id="WP_034831507.1">
    <property type="nucleotide sequence ID" value="NZ_JANX01000013.1"/>
</dbReference>